<evidence type="ECO:0000313" key="3">
    <source>
        <dbReference type="Proteomes" id="UP001149165"/>
    </source>
</evidence>
<name>A0A9W9FWN0_9EURO</name>
<protein>
    <submittedName>
        <fullName evidence="2">Uncharacterized protein</fullName>
    </submittedName>
</protein>
<evidence type="ECO:0000256" key="1">
    <source>
        <dbReference type="SAM" id="MobiDB-lite"/>
    </source>
</evidence>
<dbReference type="AlphaFoldDB" id="A0A9W9FWN0"/>
<comment type="caution">
    <text evidence="2">The sequence shown here is derived from an EMBL/GenBank/DDBJ whole genome shotgun (WGS) entry which is preliminary data.</text>
</comment>
<reference evidence="2" key="1">
    <citation type="submission" date="2022-11" db="EMBL/GenBank/DDBJ databases">
        <authorList>
            <person name="Petersen C."/>
        </authorList>
    </citation>
    <scope>NUCLEOTIDE SEQUENCE</scope>
    <source>
        <strain evidence="2">IBT 30069</strain>
    </source>
</reference>
<gene>
    <name evidence="2" type="ORF">N7456_004551</name>
</gene>
<feature type="compositionally biased region" description="Polar residues" evidence="1">
    <location>
        <begin position="25"/>
        <end position="43"/>
    </location>
</feature>
<feature type="region of interest" description="Disordered" evidence="1">
    <location>
        <begin position="1"/>
        <end position="43"/>
    </location>
</feature>
<proteinExistence type="predicted"/>
<dbReference type="EMBL" id="JAPQKH010000003">
    <property type="protein sequence ID" value="KAJ5107876.1"/>
    <property type="molecule type" value="Genomic_DNA"/>
</dbReference>
<reference evidence="2" key="2">
    <citation type="journal article" date="2023" name="IMA Fungus">
        <title>Comparative genomic study of the Penicillium genus elucidates a diverse pangenome and 15 lateral gene transfer events.</title>
        <authorList>
            <person name="Petersen C."/>
            <person name="Sorensen T."/>
            <person name="Nielsen M.R."/>
            <person name="Sondergaard T.E."/>
            <person name="Sorensen J.L."/>
            <person name="Fitzpatrick D.A."/>
            <person name="Frisvad J.C."/>
            <person name="Nielsen K.L."/>
        </authorList>
    </citation>
    <scope>NUCLEOTIDE SEQUENCE</scope>
    <source>
        <strain evidence="2">IBT 30069</strain>
    </source>
</reference>
<keyword evidence="3" id="KW-1185">Reference proteome</keyword>
<sequence>MAPAKVAASKGKNIHYKTESHISEESNPTINSHDTQSHQAPTSSSILGAIHRPADKIWEFIPKLPEATGNDHQRIADELRHYKVIDTIV</sequence>
<evidence type="ECO:0000313" key="2">
    <source>
        <dbReference type="EMBL" id="KAJ5107876.1"/>
    </source>
</evidence>
<dbReference type="Proteomes" id="UP001149165">
    <property type="component" value="Unassembled WGS sequence"/>
</dbReference>
<accession>A0A9W9FWN0</accession>
<organism evidence="2 3">
    <name type="scientific">Penicillium angulare</name>
    <dbReference type="NCBI Taxonomy" id="116970"/>
    <lineage>
        <taxon>Eukaryota</taxon>
        <taxon>Fungi</taxon>
        <taxon>Dikarya</taxon>
        <taxon>Ascomycota</taxon>
        <taxon>Pezizomycotina</taxon>
        <taxon>Eurotiomycetes</taxon>
        <taxon>Eurotiomycetidae</taxon>
        <taxon>Eurotiales</taxon>
        <taxon>Aspergillaceae</taxon>
        <taxon>Penicillium</taxon>
    </lineage>
</organism>
<dbReference type="OrthoDB" id="10576331at2759"/>